<dbReference type="SUPFAM" id="SSF52540">
    <property type="entry name" value="P-loop containing nucleoside triphosphate hydrolases"/>
    <property type="match status" value="1"/>
</dbReference>
<feature type="binding site" evidence="4">
    <location>
        <position position="48"/>
    </location>
    <ligand>
        <name>Mg(2+)</name>
        <dbReference type="ChEBI" id="CHEBI:18420"/>
    </ligand>
</feature>
<dbReference type="EMBL" id="HBJA01012233">
    <property type="protein sequence ID" value="CAE0792726.1"/>
    <property type="molecule type" value="Transcribed_RNA"/>
</dbReference>
<proteinExistence type="inferred from homology"/>
<dbReference type="PROSITE" id="PS51417">
    <property type="entry name" value="ARF"/>
    <property type="match status" value="1"/>
</dbReference>
<dbReference type="GO" id="GO:0046872">
    <property type="term" value="F:metal ion binding"/>
    <property type="evidence" value="ECO:0007669"/>
    <property type="project" value="UniProtKB-KW"/>
</dbReference>
<dbReference type="InterPro" id="IPR027417">
    <property type="entry name" value="P-loop_NTPase"/>
</dbReference>
<dbReference type="SMART" id="SM00178">
    <property type="entry name" value="SAR"/>
    <property type="match status" value="1"/>
</dbReference>
<feature type="binding site" evidence="3">
    <location>
        <position position="70"/>
    </location>
    <ligand>
        <name>GTP</name>
        <dbReference type="ChEBI" id="CHEBI:37565"/>
    </ligand>
</feature>
<keyword evidence="4" id="KW-0479">Metal-binding</keyword>
<dbReference type="InterPro" id="IPR024156">
    <property type="entry name" value="Small_GTPase_ARF"/>
</dbReference>
<evidence type="ECO:0000256" key="5">
    <source>
        <dbReference type="RuleBase" id="RU003925"/>
    </source>
</evidence>
<dbReference type="GO" id="GO:0005525">
    <property type="term" value="F:GTP binding"/>
    <property type="evidence" value="ECO:0007669"/>
    <property type="project" value="UniProtKB-KW"/>
</dbReference>
<dbReference type="AlphaFoldDB" id="A0A7S4CBQ1"/>
<evidence type="ECO:0000256" key="2">
    <source>
        <dbReference type="ARBA" id="ARBA00023134"/>
    </source>
</evidence>
<keyword evidence="1 3" id="KW-0547">Nucleotide-binding</keyword>
<keyword evidence="2 3" id="KW-0342">GTP-binding</keyword>
<dbReference type="Pfam" id="PF00025">
    <property type="entry name" value="Arf"/>
    <property type="match status" value="1"/>
</dbReference>
<evidence type="ECO:0000256" key="3">
    <source>
        <dbReference type="PIRSR" id="PIRSR606689-1"/>
    </source>
</evidence>
<organism evidence="6">
    <name type="scientific">Eutreptiella gymnastica</name>
    <dbReference type="NCBI Taxonomy" id="73025"/>
    <lineage>
        <taxon>Eukaryota</taxon>
        <taxon>Discoba</taxon>
        <taxon>Euglenozoa</taxon>
        <taxon>Euglenida</taxon>
        <taxon>Spirocuta</taxon>
        <taxon>Euglenophyceae</taxon>
        <taxon>Eutreptiales</taxon>
        <taxon>Eutreptiaceae</taxon>
        <taxon>Eutreptiella</taxon>
    </lineage>
</organism>
<dbReference type="GO" id="GO:0003924">
    <property type="term" value="F:GTPase activity"/>
    <property type="evidence" value="ECO:0007669"/>
    <property type="project" value="InterPro"/>
</dbReference>
<reference evidence="6" key="1">
    <citation type="submission" date="2021-01" db="EMBL/GenBank/DDBJ databases">
        <authorList>
            <person name="Corre E."/>
            <person name="Pelletier E."/>
            <person name="Niang G."/>
            <person name="Scheremetjew M."/>
            <person name="Finn R."/>
            <person name="Kale V."/>
            <person name="Holt S."/>
            <person name="Cochrane G."/>
            <person name="Meng A."/>
            <person name="Brown T."/>
            <person name="Cohen L."/>
        </authorList>
    </citation>
    <scope>NUCLEOTIDE SEQUENCE</scope>
    <source>
        <strain evidence="6">CCMP1594</strain>
    </source>
</reference>
<feature type="binding site" evidence="3">
    <location>
        <begin position="24"/>
        <end position="31"/>
    </location>
    <ligand>
        <name>GTP</name>
        <dbReference type="ChEBI" id="CHEBI:37565"/>
    </ligand>
</feature>
<keyword evidence="4" id="KW-0460">Magnesium</keyword>
<comment type="similarity">
    <text evidence="5">Belongs to the small GTPase superfamily. Arf family.</text>
</comment>
<dbReference type="NCBIfam" id="TIGR00231">
    <property type="entry name" value="small_GTP"/>
    <property type="match status" value="1"/>
</dbReference>
<feature type="binding site" evidence="3">
    <location>
        <begin position="126"/>
        <end position="129"/>
    </location>
    <ligand>
        <name>GTP</name>
        <dbReference type="ChEBI" id="CHEBI:37565"/>
    </ligand>
</feature>
<gene>
    <name evidence="6" type="ORF">EGYM00163_LOCUS3842</name>
</gene>
<evidence type="ECO:0000313" key="6">
    <source>
        <dbReference type="EMBL" id="CAE0792726.1"/>
    </source>
</evidence>
<sequence>MGALFSVLWSRLFGNKEYKIVVVGLNNAGKTTILYSLHLGEVVVTQPTIGSNVEEIQYQNINFVVWDLGGQDSLRPSWSMYYINTQAIIFVVDSTDSERLSVVKEELFRMLESQDLKDACVLIFANKQDLQNAMNTTELAQKLNLHHVKNHNWHMQPCCGLTGEGLYDGLDWIVDRLRSSD</sequence>
<dbReference type="InterPro" id="IPR006689">
    <property type="entry name" value="Small_GTPase_ARF/SAR"/>
</dbReference>
<dbReference type="Gene3D" id="3.40.50.300">
    <property type="entry name" value="P-loop containing nucleotide triphosphate hydrolases"/>
    <property type="match status" value="1"/>
</dbReference>
<evidence type="ECO:0000256" key="4">
    <source>
        <dbReference type="PIRSR" id="PIRSR606689-2"/>
    </source>
</evidence>
<dbReference type="InterPro" id="IPR005225">
    <property type="entry name" value="Small_GTP-bd"/>
</dbReference>
<dbReference type="FunFam" id="3.40.50.300:FF:000728">
    <property type="entry name" value="ADP-ribosylation factor-like protein 5"/>
    <property type="match status" value="1"/>
</dbReference>
<dbReference type="PRINTS" id="PR00328">
    <property type="entry name" value="SAR1GTPBP"/>
</dbReference>
<name>A0A7S4CBQ1_9EUGL</name>
<dbReference type="SMART" id="SM00177">
    <property type="entry name" value="ARF"/>
    <property type="match status" value="1"/>
</dbReference>
<dbReference type="PANTHER" id="PTHR11711">
    <property type="entry name" value="ADP RIBOSYLATION FACTOR-RELATED"/>
    <property type="match status" value="1"/>
</dbReference>
<accession>A0A7S4CBQ1</accession>
<protein>
    <submittedName>
        <fullName evidence="6">Uncharacterized protein</fullName>
    </submittedName>
</protein>
<feature type="binding site" evidence="4">
    <location>
        <position position="31"/>
    </location>
    <ligand>
        <name>Mg(2+)</name>
        <dbReference type="ChEBI" id="CHEBI:18420"/>
    </ligand>
</feature>
<evidence type="ECO:0000256" key="1">
    <source>
        <dbReference type="ARBA" id="ARBA00022741"/>
    </source>
</evidence>